<gene>
    <name evidence="1" type="ORF">FC92_GL001071</name>
</gene>
<reference evidence="1 2" key="1">
    <citation type="journal article" date="2015" name="Genome Announc.">
        <title>Expanding the biotechnology potential of lactobacilli through comparative genomics of 213 strains and associated genera.</title>
        <authorList>
            <person name="Sun Z."/>
            <person name="Harris H.M."/>
            <person name="McCann A."/>
            <person name="Guo C."/>
            <person name="Argimon S."/>
            <person name="Zhang W."/>
            <person name="Yang X."/>
            <person name="Jeffery I.B."/>
            <person name="Cooney J.C."/>
            <person name="Kagawa T.F."/>
            <person name="Liu W."/>
            <person name="Song Y."/>
            <person name="Salvetti E."/>
            <person name="Wrobel A."/>
            <person name="Rasinkangas P."/>
            <person name="Parkhill J."/>
            <person name="Rea M.C."/>
            <person name="O'Sullivan O."/>
            <person name="Ritari J."/>
            <person name="Douillard F.P."/>
            <person name="Paul Ross R."/>
            <person name="Yang R."/>
            <person name="Briner A.E."/>
            <person name="Felis G.E."/>
            <person name="de Vos W.M."/>
            <person name="Barrangou R."/>
            <person name="Klaenhammer T.R."/>
            <person name="Caufield P.W."/>
            <person name="Cui Y."/>
            <person name="Zhang H."/>
            <person name="O'Toole P.W."/>
        </authorList>
    </citation>
    <scope>NUCLEOTIDE SEQUENCE [LARGE SCALE GENOMIC DNA]</scope>
    <source>
        <strain evidence="1 2">DSM 19519</strain>
    </source>
</reference>
<proteinExistence type="predicted"/>
<dbReference type="Proteomes" id="UP000051448">
    <property type="component" value="Unassembled WGS sequence"/>
</dbReference>
<evidence type="ECO:0000313" key="1">
    <source>
        <dbReference type="EMBL" id="KRL08000.1"/>
    </source>
</evidence>
<dbReference type="PATRIC" id="fig|1423759.3.peg.1130"/>
<protein>
    <submittedName>
        <fullName evidence="1">Uncharacterized protein</fullName>
    </submittedName>
</protein>
<organism evidence="1 2">
    <name type="scientific">Liquorilactobacillus hordei DSM 19519</name>
    <dbReference type="NCBI Taxonomy" id="1423759"/>
    <lineage>
        <taxon>Bacteria</taxon>
        <taxon>Bacillati</taxon>
        <taxon>Bacillota</taxon>
        <taxon>Bacilli</taxon>
        <taxon>Lactobacillales</taxon>
        <taxon>Lactobacillaceae</taxon>
        <taxon>Liquorilactobacillus</taxon>
    </lineage>
</organism>
<accession>A0A0R1MJ26</accession>
<keyword evidence="2" id="KW-1185">Reference proteome</keyword>
<dbReference type="STRING" id="1423759.FC92_GL001071"/>
<dbReference type="EMBL" id="AZDX01000003">
    <property type="protein sequence ID" value="KRL08000.1"/>
    <property type="molecule type" value="Genomic_DNA"/>
</dbReference>
<dbReference type="AlphaFoldDB" id="A0A0R1MJ26"/>
<sequence>MTFADELYEIANKVNYEYYKDFEKSPTYKIIKEELMESAKNGINYIYFNDIQNQNLYNFVKQNDKILINKLGISIESRKDSIASWFKLSFNKRDQLRIIEVPF</sequence>
<name>A0A0R1MJ26_9LACO</name>
<dbReference type="RefSeq" id="WP_057868784.1">
    <property type="nucleotide sequence ID" value="NZ_AZDX01000003.1"/>
</dbReference>
<evidence type="ECO:0000313" key="2">
    <source>
        <dbReference type="Proteomes" id="UP000051448"/>
    </source>
</evidence>
<dbReference type="GeneID" id="98309533"/>
<comment type="caution">
    <text evidence="1">The sequence shown here is derived from an EMBL/GenBank/DDBJ whole genome shotgun (WGS) entry which is preliminary data.</text>
</comment>